<dbReference type="OrthoDB" id="7619725at2"/>
<dbReference type="InterPro" id="IPR013974">
    <property type="entry name" value="SAF"/>
</dbReference>
<keyword evidence="6" id="KW-0282">Flagellum</keyword>
<dbReference type="EMBL" id="QDKM01000006">
    <property type="protein sequence ID" value="PVH28213.1"/>
    <property type="molecule type" value="Genomic_DNA"/>
</dbReference>
<dbReference type="InterPro" id="IPR039246">
    <property type="entry name" value="Flagellar_FlgA"/>
</dbReference>
<comment type="subcellular location">
    <subcellularLocation>
        <location evidence="1 4">Periplasm</location>
    </subcellularLocation>
</comment>
<feature type="domain" description="SAF" evidence="5">
    <location>
        <begin position="19"/>
        <end position="78"/>
    </location>
</feature>
<name>A0A2T8HS59_9RHOB</name>
<evidence type="ECO:0000313" key="6">
    <source>
        <dbReference type="EMBL" id="PVH28213.1"/>
    </source>
</evidence>
<dbReference type="PANTHER" id="PTHR36307">
    <property type="entry name" value="FLAGELLA BASAL BODY P-RING FORMATION PROTEIN FLGA"/>
    <property type="match status" value="1"/>
</dbReference>
<dbReference type="Proteomes" id="UP000245911">
    <property type="component" value="Unassembled WGS sequence"/>
</dbReference>
<evidence type="ECO:0000256" key="1">
    <source>
        <dbReference type="ARBA" id="ARBA00004418"/>
    </source>
</evidence>
<dbReference type="PANTHER" id="PTHR36307:SF1">
    <property type="entry name" value="FLAGELLA BASAL BODY P-RING FORMATION PROTEIN FLGA"/>
    <property type="match status" value="1"/>
</dbReference>
<dbReference type="GO" id="GO:0042597">
    <property type="term" value="C:periplasmic space"/>
    <property type="evidence" value="ECO:0007669"/>
    <property type="project" value="UniProtKB-SubCell"/>
</dbReference>
<dbReference type="Gene3D" id="2.30.30.760">
    <property type="match status" value="1"/>
</dbReference>
<proteinExistence type="inferred from homology"/>
<dbReference type="AlphaFoldDB" id="A0A2T8HS59"/>
<reference evidence="6 7" key="1">
    <citation type="submission" date="2018-04" db="EMBL/GenBank/DDBJ databases">
        <title>Pararhodobacter oceanense sp. nov., isolated from marine intertidal sediment.</title>
        <authorList>
            <person name="Wang X.-L."/>
            <person name="Du Z.-J."/>
        </authorList>
    </citation>
    <scope>NUCLEOTIDE SEQUENCE [LARGE SCALE GENOMIC DNA]</scope>
    <source>
        <strain evidence="6 7">AM505</strain>
    </source>
</reference>
<keyword evidence="4" id="KW-1005">Bacterial flagellum biogenesis</keyword>
<evidence type="ECO:0000313" key="7">
    <source>
        <dbReference type="Proteomes" id="UP000245911"/>
    </source>
</evidence>
<keyword evidence="3 4" id="KW-0574">Periplasm</keyword>
<keyword evidence="6" id="KW-0969">Cilium</keyword>
<evidence type="ECO:0000256" key="3">
    <source>
        <dbReference type="ARBA" id="ARBA00022764"/>
    </source>
</evidence>
<dbReference type="RefSeq" id="WP_116559132.1">
    <property type="nucleotide sequence ID" value="NZ_QDKM01000006.1"/>
</dbReference>
<organism evidence="6 7">
    <name type="scientific">Pararhodobacter oceanensis</name>
    <dbReference type="NCBI Taxonomy" id="2172121"/>
    <lineage>
        <taxon>Bacteria</taxon>
        <taxon>Pseudomonadati</taxon>
        <taxon>Pseudomonadota</taxon>
        <taxon>Alphaproteobacteria</taxon>
        <taxon>Rhodobacterales</taxon>
        <taxon>Paracoccaceae</taxon>
        <taxon>Pararhodobacter</taxon>
    </lineage>
</organism>
<dbReference type="CDD" id="cd11614">
    <property type="entry name" value="SAF_CpaB_FlgA_like"/>
    <property type="match status" value="1"/>
</dbReference>
<dbReference type="Pfam" id="PF13144">
    <property type="entry name" value="ChapFlgA"/>
    <property type="match status" value="1"/>
</dbReference>
<evidence type="ECO:0000256" key="2">
    <source>
        <dbReference type="ARBA" id="ARBA00022729"/>
    </source>
</evidence>
<dbReference type="NCBIfam" id="TIGR03170">
    <property type="entry name" value="flgA_cterm"/>
    <property type="match status" value="1"/>
</dbReference>
<dbReference type="SMART" id="SM00858">
    <property type="entry name" value="SAF"/>
    <property type="match status" value="1"/>
</dbReference>
<evidence type="ECO:0000259" key="5">
    <source>
        <dbReference type="SMART" id="SM00858"/>
    </source>
</evidence>
<feature type="chain" id="PRO_5015367828" description="Flagella basal body P-ring formation protein FlgA" evidence="4">
    <location>
        <begin position="20"/>
        <end position="140"/>
    </location>
</feature>
<accession>A0A2T8HS59</accession>
<feature type="signal peptide" evidence="4">
    <location>
        <begin position="1"/>
        <end position="19"/>
    </location>
</feature>
<gene>
    <name evidence="6" type="ORF">DDE20_14000</name>
</gene>
<keyword evidence="2 4" id="KW-0732">Signal</keyword>
<keyword evidence="6" id="KW-0966">Cell projection</keyword>
<sequence length="140" mass="14278">MRRSALIALIALFSAPVQADTLLAARTLRAGTAISAADVVLVPDAAAPGIASDPDEAIGLESRVTLYAGRPIPLASLGPPALVERNQLVTLVFQQGGLDIRAEGRALARGGDGDEIRIMNLGSRSTVFGTVAGPGLVTVP</sequence>
<dbReference type="InterPro" id="IPR017585">
    <property type="entry name" value="SAF_FlgA"/>
</dbReference>
<protein>
    <recommendedName>
        <fullName evidence="4">Flagella basal body P-ring formation protein FlgA</fullName>
    </recommendedName>
</protein>
<dbReference type="GO" id="GO:0044780">
    <property type="term" value="P:bacterial-type flagellum assembly"/>
    <property type="evidence" value="ECO:0007669"/>
    <property type="project" value="InterPro"/>
</dbReference>
<evidence type="ECO:0000256" key="4">
    <source>
        <dbReference type="RuleBase" id="RU362063"/>
    </source>
</evidence>
<comment type="caution">
    <text evidence="6">The sequence shown here is derived from an EMBL/GenBank/DDBJ whole genome shotgun (WGS) entry which is preliminary data.</text>
</comment>
<keyword evidence="7" id="KW-1185">Reference proteome</keyword>
<comment type="function">
    <text evidence="4">Involved in the assembly process of the P-ring formation. It may associate with FlgF on the rod constituting a structure essential for the P-ring assembly or may act as a modulator protein for the P-ring assembly.</text>
</comment>
<comment type="similarity">
    <text evidence="4">Belongs to the FlgA family.</text>
</comment>